<dbReference type="AlphaFoldDB" id="A0A506PF84"/>
<evidence type="ECO:0000259" key="2">
    <source>
        <dbReference type="Pfam" id="PF13568"/>
    </source>
</evidence>
<feature type="chain" id="PRO_5021367152" evidence="1">
    <location>
        <begin position="20"/>
        <end position="184"/>
    </location>
</feature>
<sequence length="184" mass="20688">MKKSFFFLFAFALFFSAQAQVLRFGVKAGANFADFSGSDAKDLSSEMKVGFHIGALIEFKLFENFSLQPEVMYSTKGAKFDNIGEIEIDDVDLNYITVPVLARFYLISDKLSLDVGPQFAFLIDDNLEETFESKSFDFAALAGLSYHFTDNVFAQLRYVAGLTDVSEDAEIKNQVFQVSLGYRF</sequence>
<reference evidence="3 4" key="1">
    <citation type="submission" date="2019-06" db="EMBL/GenBank/DDBJ databases">
        <title>Flavobacteriaceae Paucihalobacterium erythroidium CWB-1, complete genome.</title>
        <authorList>
            <person name="Wu S."/>
        </authorList>
    </citation>
    <scope>NUCLEOTIDE SEQUENCE [LARGE SCALE GENOMIC DNA]</scope>
    <source>
        <strain evidence="3 4">CWB-1</strain>
    </source>
</reference>
<keyword evidence="1" id="KW-0732">Signal</keyword>
<dbReference type="InterPro" id="IPR025665">
    <property type="entry name" value="Beta-barrel_OMP_2"/>
</dbReference>
<name>A0A506PF84_9FLAO</name>
<gene>
    <name evidence="3" type="ORF">FJ651_13130</name>
</gene>
<dbReference type="SUPFAM" id="SSF56925">
    <property type="entry name" value="OMPA-like"/>
    <property type="match status" value="1"/>
</dbReference>
<feature type="signal peptide" evidence="1">
    <location>
        <begin position="1"/>
        <end position="19"/>
    </location>
</feature>
<feature type="domain" description="Outer membrane protein beta-barrel" evidence="2">
    <location>
        <begin position="18"/>
        <end position="166"/>
    </location>
</feature>
<dbReference type="InterPro" id="IPR011250">
    <property type="entry name" value="OMP/PagP_B-barrel"/>
</dbReference>
<evidence type="ECO:0000313" key="4">
    <source>
        <dbReference type="Proteomes" id="UP000317332"/>
    </source>
</evidence>
<dbReference type="Gene3D" id="2.40.160.20">
    <property type="match status" value="1"/>
</dbReference>
<accession>A0A506PF84</accession>
<comment type="caution">
    <text evidence="3">The sequence shown here is derived from an EMBL/GenBank/DDBJ whole genome shotgun (WGS) entry which is preliminary data.</text>
</comment>
<evidence type="ECO:0000313" key="3">
    <source>
        <dbReference type="EMBL" id="TPV32496.1"/>
    </source>
</evidence>
<dbReference type="Pfam" id="PF13568">
    <property type="entry name" value="OMP_b-brl_2"/>
    <property type="match status" value="1"/>
</dbReference>
<dbReference type="RefSeq" id="WP_140990991.1">
    <property type="nucleotide sequence ID" value="NZ_VHIQ01000006.1"/>
</dbReference>
<evidence type="ECO:0000256" key="1">
    <source>
        <dbReference type="SAM" id="SignalP"/>
    </source>
</evidence>
<organism evidence="3 4">
    <name type="scientific">Paucihalobacter ruber</name>
    <dbReference type="NCBI Taxonomy" id="2567861"/>
    <lineage>
        <taxon>Bacteria</taxon>
        <taxon>Pseudomonadati</taxon>
        <taxon>Bacteroidota</taxon>
        <taxon>Flavobacteriia</taxon>
        <taxon>Flavobacteriales</taxon>
        <taxon>Flavobacteriaceae</taxon>
        <taxon>Paucihalobacter</taxon>
    </lineage>
</organism>
<dbReference type="Proteomes" id="UP000317332">
    <property type="component" value="Unassembled WGS sequence"/>
</dbReference>
<keyword evidence="4" id="KW-1185">Reference proteome</keyword>
<dbReference type="OrthoDB" id="947434at2"/>
<protein>
    <submittedName>
        <fullName evidence="3">PorT family protein</fullName>
    </submittedName>
</protein>
<proteinExistence type="predicted"/>
<dbReference type="EMBL" id="VHIQ01000006">
    <property type="protein sequence ID" value="TPV32496.1"/>
    <property type="molecule type" value="Genomic_DNA"/>
</dbReference>